<accession>A0A5C6PCP4</accession>
<comment type="caution">
    <text evidence="2">The sequence shown here is derived from an EMBL/GenBank/DDBJ whole genome shotgun (WGS) entry which is preliminary data.</text>
</comment>
<evidence type="ECO:0000313" key="3">
    <source>
        <dbReference type="Proteomes" id="UP000324091"/>
    </source>
</evidence>
<reference evidence="2 3" key="1">
    <citation type="submission" date="2019-04" db="EMBL/GenBank/DDBJ databases">
        <title>Chromosome genome assembly for Takifugu flavidus.</title>
        <authorList>
            <person name="Xiao S."/>
        </authorList>
    </citation>
    <scope>NUCLEOTIDE SEQUENCE [LARGE SCALE GENOMIC DNA]</scope>
    <source>
        <strain evidence="2">HTHZ2018</strain>
        <tissue evidence="2">Muscle</tissue>
    </source>
</reference>
<feature type="region of interest" description="Disordered" evidence="1">
    <location>
        <begin position="1"/>
        <end position="48"/>
    </location>
</feature>
<sequence length="144" mass="15856">MHQRKGKTAKHWEEKKHQTRMGTGRKGVSHSAERAADTSRASNDQLLPKPNVTHALELHLQNATNPDQRLGETAVERSVSLCFSLSARALSSTIHCCICHRDRRSGDMVAASPELPASSFCGLLVHHLVQSQTSLNQQVVGWSL</sequence>
<protein>
    <submittedName>
        <fullName evidence="2">Uncharacterized protein</fullName>
    </submittedName>
</protein>
<evidence type="ECO:0000313" key="2">
    <source>
        <dbReference type="EMBL" id="TWW76491.1"/>
    </source>
</evidence>
<gene>
    <name evidence="2" type="ORF">D4764_13G0011530</name>
</gene>
<organism evidence="2 3">
    <name type="scientific">Takifugu flavidus</name>
    <name type="common">sansaifugu</name>
    <dbReference type="NCBI Taxonomy" id="433684"/>
    <lineage>
        <taxon>Eukaryota</taxon>
        <taxon>Metazoa</taxon>
        <taxon>Chordata</taxon>
        <taxon>Craniata</taxon>
        <taxon>Vertebrata</taxon>
        <taxon>Euteleostomi</taxon>
        <taxon>Actinopterygii</taxon>
        <taxon>Neopterygii</taxon>
        <taxon>Teleostei</taxon>
        <taxon>Neoteleostei</taxon>
        <taxon>Acanthomorphata</taxon>
        <taxon>Eupercaria</taxon>
        <taxon>Tetraodontiformes</taxon>
        <taxon>Tetradontoidea</taxon>
        <taxon>Tetraodontidae</taxon>
        <taxon>Takifugu</taxon>
    </lineage>
</organism>
<dbReference type="AlphaFoldDB" id="A0A5C6PCP4"/>
<dbReference type="Proteomes" id="UP000324091">
    <property type="component" value="Chromosome 13"/>
</dbReference>
<dbReference type="EMBL" id="RHFK02000005">
    <property type="protein sequence ID" value="TWW76491.1"/>
    <property type="molecule type" value="Genomic_DNA"/>
</dbReference>
<proteinExistence type="predicted"/>
<evidence type="ECO:0000256" key="1">
    <source>
        <dbReference type="SAM" id="MobiDB-lite"/>
    </source>
</evidence>
<keyword evidence="3" id="KW-1185">Reference proteome</keyword>
<name>A0A5C6PCP4_9TELE</name>